<proteinExistence type="predicted"/>
<sequence length="122" mass="13313">MDTKFPRNMCFAKKHNKKGLKKMQASNPNAMSARAEAIKALRKPKEVKSKIPKGGSHKLSRLAYIIHPKLGKCARAHIAKCLRLCWLKSKAKAQTEVQAAPPPAQAQALAPKGAQPPTKAPE</sequence>
<evidence type="ECO:0000256" key="1">
    <source>
        <dbReference type="SAM" id="MobiDB-lite"/>
    </source>
</evidence>
<dbReference type="InParanoid" id="L5KIQ9"/>
<dbReference type="EMBL" id="KB030754">
    <property type="protein sequence ID" value="ELK10393.1"/>
    <property type="molecule type" value="Genomic_DNA"/>
</dbReference>
<gene>
    <name evidence="2" type="ORF">PAL_GLEAN10015556</name>
</gene>
<organism evidence="2 3">
    <name type="scientific">Pteropus alecto</name>
    <name type="common">Black flying fox</name>
    <dbReference type="NCBI Taxonomy" id="9402"/>
    <lineage>
        <taxon>Eukaryota</taxon>
        <taxon>Metazoa</taxon>
        <taxon>Chordata</taxon>
        <taxon>Craniata</taxon>
        <taxon>Vertebrata</taxon>
        <taxon>Euteleostomi</taxon>
        <taxon>Mammalia</taxon>
        <taxon>Eutheria</taxon>
        <taxon>Laurasiatheria</taxon>
        <taxon>Chiroptera</taxon>
        <taxon>Yinpterochiroptera</taxon>
        <taxon>Pteropodoidea</taxon>
        <taxon>Pteropodidae</taxon>
        <taxon>Pteropodinae</taxon>
        <taxon>Pteropus</taxon>
    </lineage>
</organism>
<evidence type="ECO:0000313" key="3">
    <source>
        <dbReference type="Proteomes" id="UP000010552"/>
    </source>
</evidence>
<keyword evidence="2" id="KW-0687">Ribonucleoprotein</keyword>
<accession>L5KIQ9</accession>
<dbReference type="STRING" id="9402.L5KIQ9"/>
<dbReference type="Proteomes" id="UP000010552">
    <property type="component" value="Unassembled WGS sequence"/>
</dbReference>
<protein>
    <submittedName>
        <fullName evidence="2">60S ribosomal protein L29</fullName>
    </submittedName>
</protein>
<dbReference type="GO" id="GO:0005840">
    <property type="term" value="C:ribosome"/>
    <property type="evidence" value="ECO:0007669"/>
    <property type="project" value="UniProtKB-KW"/>
</dbReference>
<reference evidence="3" key="1">
    <citation type="journal article" date="2013" name="Science">
        <title>Comparative analysis of bat genomes provides insight into the evolution of flight and immunity.</title>
        <authorList>
            <person name="Zhang G."/>
            <person name="Cowled C."/>
            <person name="Shi Z."/>
            <person name="Huang Z."/>
            <person name="Bishop-Lilly K.A."/>
            <person name="Fang X."/>
            <person name="Wynne J.W."/>
            <person name="Xiong Z."/>
            <person name="Baker M.L."/>
            <person name="Zhao W."/>
            <person name="Tachedjian M."/>
            <person name="Zhu Y."/>
            <person name="Zhou P."/>
            <person name="Jiang X."/>
            <person name="Ng J."/>
            <person name="Yang L."/>
            <person name="Wu L."/>
            <person name="Xiao J."/>
            <person name="Feng Y."/>
            <person name="Chen Y."/>
            <person name="Sun X."/>
            <person name="Zhang Y."/>
            <person name="Marsh G.A."/>
            <person name="Crameri G."/>
            <person name="Broder C.C."/>
            <person name="Frey K.G."/>
            <person name="Wang L.F."/>
            <person name="Wang J."/>
        </authorList>
    </citation>
    <scope>NUCLEOTIDE SEQUENCE [LARGE SCALE GENOMIC DNA]</scope>
</reference>
<feature type="region of interest" description="Disordered" evidence="1">
    <location>
        <begin position="95"/>
        <end position="122"/>
    </location>
</feature>
<keyword evidence="3" id="KW-1185">Reference proteome</keyword>
<name>L5KIQ9_PTEAL</name>
<keyword evidence="2" id="KW-0689">Ribosomal protein</keyword>
<dbReference type="AlphaFoldDB" id="L5KIQ9"/>
<evidence type="ECO:0000313" key="2">
    <source>
        <dbReference type="EMBL" id="ELK10393.1"/>
    </source>
</evidence>